<dbReference type="NCBIfam" id="NF033179">
    <property type="entry name" value="TnsA_like_Actin"/>
    <property type="match status" value="1"/>
</dbReference>
<organism evidence="1 2">
    <name type="scientific">Janibacter indicus</name>
    <dbReference type="NCBI Taxonomy" id="857417"/>
    <lineage>
        <taxon>Bacteria</taxon>
        <taxon>Bacillati</taxon>
        <taxon>Actinomycetota</taxon>
        <taxon>Actinomycetes</taxon>
        <taxon>Micrococcales</taxon>
        <taxon>Intrasporangiaceae</taxon>
        <taxon>Janibacter</taxon>
    </lineage>
</organism>
<dbReference type="RefSeq" id="WP_084451125.1">
    <property type="nucleotide sequence ID" value="NZ_FWXN01000006.1"/>
</dbReference>
<evidence type="ECO:0008006" key="3">
    <source>
        <dbReference type="Google" id="ProtNLM"/>
    </source>
</evidence>
<protein>
    <recommendedName>
        <fullName evidence="3">TnsA-like heteromeric transposase endonuclease subunit</fullName>
    </recommendedName>
</protein>
<evidence type="ECO:0000313" key="1">
    <source>
        <dbReference type="EMBL" id="SMC65227.1"/>
    </source>
</evidence>
<dbReference type="InterPro" id="IPR048000">
    <property type="entry name" value="TnsA-like"/>
</dbReference>
<dbReference type="AlphaFoldDB" id="A0A1W2AWV1"/>
<sequence>MRQLGSVRKVRSSTYSRNVPVHAFSMTIGDDLTLESGLEHQLMMMLDRDRDVAWLVAQPFLLRWSPKKSHYPDLLSVGVDGSVTVWDARPAELQDIDFNWKVEKTAEACTARGWRHRVFPGLSGEEEVNLRWLSMARRQQPWMPAATSRLREITHGAGVTFGDIAAADEGGYLLSTLWHLAWRGDVELDLADRWSEDTPVVWAGRS</sequence>
<dbReference type="EMBL" id="FWXN01000006">
    <property type="protein sequence ID" value="SMC65227.1"/>
    <property type="molecule type" value="Genomic_DNA"/>
</dbReference>
<dbReference type="OrthoDB" id="3403133at2"/>
<evidence type="ECO:0000313" key="2">
    <source>
        <dbReference type="Proteomes" id="UP000192634"/>
    </source>
</evidence>
<dbReference type="Proteomes" id="UP000192634">
    <property type="component" value="Unassembled WGS sequence"/>
</dbReference>
<accession>A0A1W2AWV1</accession>
<reference evidence="1 2" key="1">
    <citation type="submission" date="2017-04" db="EMBL/GenBank/DDBJ databases">
        <authorList>
            <person name="Afonso C.L."/>
            <person name="Miller P.J."/>
            <person name="Scott M.A."/>
            <person name="Spackman E."/>
            <person name="Goraichik I."/>
            <person name="Dimitrov K.M."/>
            <person name="Suarez D.L."/>
            <person name="Swayne D.E."/>
        </authorList>
    </citation>
    <scope>NUCLEOTIDE SEQUENCE [LARGE SCALE GENOMIC DNA]</scope>
    <source>
        <strain evidence="1 2">CGMCC 1.12511</strain>
    </source>
</reference>
<name>A0A1W2AWV1_9MICO</name>
<gene>
    <name evidence="1" type="ORF">SAMN06296429_106265</name>
</gene>
<proteinExistence type="predicted"/>